<feature type="transmembrane region" description="Helical" evidence="6">
    <location>
        <begin position="329"/>
        <end position="355"/>
    </location>
</feature>
<feature type="transmembrane region" description="Helical" evidence="6">
    <location>
        <begin position="420"/>
        <end position="444"/>
    </location>
</feature>
<organism evidence="9 10">
    <name type="scientific">Chitinophaga dinghuensis</name>
    <dbReference type="NCBI Taxonomy" id="1539050"/>
    <lineage>
        <taxon>Bacteria</taxon>
        <taxon>Pseudomonadati</taxon>
        <taxon>Bacteroidota</taxon>
        <taxon>Chitinophagia</taxon>
        <taxon>Chitinophagales</taxon>
        <taxon>Chitinophagaceae</taxon>
        <taxon>Chitinophaga</taxon>
    </lineage>
</organism>
<evidence type="ECO:0000256" key="5">
    <source>
        <dbReference type="ARBA" id="ARBA00023136"/>
    </source>
</evidence>
<feature type="transmembrane region" description="Helical" evidence="6">
    <location>
        <begin position="283"/>
        <end position="308"/>
    </location>
</feature>
<evidence type="ECO:0000256" key="3">
    <source>
        <dbReference type="ARBA" id="ARBA00022692"/>
    </source>
</evidence>
<dbReference type="Proteomes" id="UP000249819">
    <property type="component" value="Unassembled WGS sequence"/>
</dbReference>
<keyword evidence="2" id="KW-1003">Cell membrane</keyword>
<evidence type="ECO:0000259" key="7">
    <source>
        <dbReference type="Pfam" id="PF02687"/>
    </source>
</evidence>
<feature type="transmembrane region" description="Helical" evidence="6">
    <location>
        <begin position="671"/>
        <end position="692"/>
    </location>
</feature>
<keyword evidence="5 6" id="KW-0472">Membrane</keyword>
<dbReference type="GO" id="GO:0005886">
    <property type="term" value="C:plasma membrane"/>
    <property type="evidence" value="ECO:0007669"/>
    <property type="project" value="UniProtKB-SubCell"/>
</dbReference>
<evidence type="ECO:0000256" key="1">
    <source>
        <dbReference type="ARBA" id="ARBA00004651"/>
    </source>
</evidence>
<feature type="domain" description="ABC3 transporter permease C-terminal" evidence="7">
    <location>
        <begin position="672"/>
        <end position="784"/>
    </location>
</feature>
<dbReference type="RefSeq" id="WP_111592783.1">
    <property type="nucleotide sequence ID" value="NZ_QLMA01000004.1"/>
</dbReference>
<dbReference type="Pfam" id="PF12704">
    <property type="entry name" value="MacB_PCD"/>
    <property type="match status" value="2"/>
</dbReference>
<keyword evidence="4 6" id="KW-1133">Transmembrane helix</keyword>
<reference evidence="9 10" key="1">
    <citation type="submission" date="2018-06" db="EMBL/GenBank/DDBJ databases">
        <title>Genomic Encyclopedia of Archaeal and Bacterial Type Strains, Phase II (KMG-II): from individual species to whole genera.</title>
        <authorList>
            <person name="Goeker M."/>
        </authorList>
    </citation>
    <scope>NUCLEOTIDE SEQUENCE [LARGE SCALE GENOMIC DNA]</scope>
    <source>
        <strain evidence="9 10">DSM 29821</strain>
    </source>
</reference>
<dbReference type="PANTHER" id="PTHR30572">
    <property type="entry name" value="MEMBRANE COMPONENT OF TRANSPORTER-RELATED"/>
    <property type="match status" value="1"/>
</dbReference>
<feature type="transmembrane region" description="Helical" evidence="6">
    <location>
        <begin position="713"/>
        <end position="738"/>
    </location>
</feature>
<feature type="transmembrane region" description="Helical" evidence="6">
    <location>
        <begin position="375"/>
        <end position="399"/>
    </location>
</feature>
<feature type="transmembrane region" description="Helical" evidence="6">
    <location>
        <begin position="750"/>
        <end position="772"/>
    </location>
</feature>
<keyword evidence="3 6" id="KW-0812">Transmembrane</keyword>
<comment type="subcellular location">
    <subcellularLocation>
        <location evidence="1">Cell membrane</location>
        <topology evidence="1">Multi-pass membrane protein</topology>
    </subcellularLocation>
</comment>
<dbReference type="PANTHER" id="PTHR30572:SF18">
    <property type="entry name" value="ABC-TYPE MACROLIDE FAMILY EXPORT SYSTEM PERMEASE COMPONENT 2"/>
    <property type="match status" value="1"/>
</dbReference>
<evidence type="ECO:0000313" key="9">
    <source>
        <dbReference type="EMBL" id="RAJ82254.1"/>
    </source>
</evidence>
<evidence type="ECO:0000256" key="2">
    <source>
        <dbReference type="ARBA" id="ARBA00022475"/>
    </source>
</evidence>
<comment type="caution">
    <text evidence="9">The sequence shown here is derived from an EMBL/GenBank/DDBJ whole genome shotgun (WGS) entry which is preliminary data.</text>
</comment>
<protein>
    <submittedName>
        <fullName evidence="9">FtsX-like permease family protein</fullName>
    </submittedName>
</protein>
<dbReference type="InterPro" id="IPR050250">
    <property type="entry name" value="Macrolide_Exporter_MacB"/>
</dbReference>
<name>A0A327W2J0_9BACT</name>
<dbReference type="InterPro" id="IPR025857">
    <property type="entry name" value="MacB_PCD"/>
</dbReference>
<evidence type="ECO:0000256" key="6">
    <source>
        <dbReference type="SAM" id="Phobius"/>
    </source>
</evidence>
<dbReference type="OrthoDB" id="5933722at2"/>
<sequence>MFKHNLRLIFRNFKRFKSVFVINLVGLSTGLAAAILIFLWVNDERSTDRFHHNSSHLFQVMVNTTQDGRITTDEGTGGILGETLERSVPEVSSAVTTAPAAWFQKFNMSFKDNTVSAKGNFVGSSYFHVFSFDLLQGDKNQVLSNKTGIVLSETLARKLFHTTDNIIGKVIEWKWTSIVKQCIVTGVYKDMPNNSTQQYDFVLPLEAWKEIVPATNDIAGGPFRTYVVLKDGTNTDQFNQKFGSFLHDKVKGSNATLFLRNYADAYLHGKYENGKLAGGRIEYIRLFIIIAIAILLIACVNFMNLSTARASGRMKEVGVKKALGIKPHLLIMQFLGESVLMSFISLILAVVFIWLLLPQFNQITGKHLSFGWNPALMGTILGITLLTGLLAGSYPAFYLSRFKPVLTLKGKLISSAGELWVRRGSVIFQFVICVLFVSAMMVVYQQIQYVQTKDLGFNKENVIYFELEGSAAEKRDAFLAELDNMPGIISASTIQQKVILPSGVPNSVIQWDGKNSDGEIRFCEMPVNYGLIETLGIQMAQGRPFSRQFSTDAGGIVLNEAAIAAMNLTENPIGKVVSLNGKDTRIIGVSKNFHFNSLHDEIKPFIFRLSPDETMLVMARIQAGKTAATLQRVQQYYKDFNPGYTFDYQFLDIAYQEQYASEQLVASLSKYFTGLAIIISCLGLFGLAAFTAERRAKEIGVRKVMGATAANIVYLLSIDFTKIVLVAIVIALPLSYVLTRHWLDSFAYRIHLSAVYFVAAAVISLLVAWFTIGLQTIKASRVNPLLYLKED</sequence>
<feature type="domain" description="ABC3 transporter permease C-terminal" evidence="7">
    <location>
        <begin position="288"/>
        <end position="403"/>
    </location>
</feature>
<dbReference type="AlphaFoldDB" id="A0A327W2J0"/>
<dbReference type="GO" id="GO:0022857">
    <property type="term" value="F:transmembrane transporter activity"/>
    <property type="evidence" value="ECO:0007669"/>
    <property type="project" value="TreeGrafter"/>
</dbReference>
<keyword evidence="10" id="KW-1185">Reference proteome</keyword>
<feature type="domain" description="MacB-like periplasmic core" evidence="8">
    <location>
        <begin position="431"/>
        <end position="594"/>
    </location>
</feature>
<feature type="domain" description="MacB-like periplasmic core" evidence="8">
    <location>
        <begin position="21"/>
        <end position="241"/>
    </location>
</feature>
<evidence type="ECO:0000313" key="10">
    <source>
        <dbReference type="Proteomes" id="UP000249819"/>
    </source>
</evidence>
<dbReference type="EMBL" id="QLMA01000004">
    <property type="protein sequence ID" value="RAJ82254.1"/>
    <property type="molecule type" value="Genomic_DNA"/>
</dbReference>
<dbReference type="InterPro" id="IPR003838">
    <property type="entry name" value="ABC3_permease_C"/>
</dbReference>
<gene>
    <name evidence="9" type="ORF">CLV59_104479</name>
</gene>
<dbReference type="Pfam" id="PF02687">
    <property type="entry name" value="FtsX"/>
    <property type="match status" value="2"/>
</dbReference>
<feature type="transmembrane region" description="Helical" evidence="6">
    <location>
        <begin position="20"/>
        <end position="41"/>
    </location>
</feature>
<accession>A0A327W2J0</accession>
<evidence type="ECO:0000259" key="8">
    <source>
        <dbReference type="Pfam" id="PF12704"/>
    </source>
</evidence>
<proteinExistence type="predicted"/>
<evidence type="ECO:0000256" key="4">
    <source>
        <dbReference type="ARBA" id="ARBA00022989"/>
    </source>
</evidence>